<dbReference type="Pfam" id="PF07045">
    <property type="entry name" value="DUF1330"/>
    <property type="match status" value="1"/>
</dbReference>
<dbReference type="RefSeq" id="WP_150406472.1">
    <property type="nucleotide sequence ID" value="NZ_VXLC01000022.1"/>
</dbReference>
<dbReference type="InterPro" id="IPR010753">
    <property type="entry name" value="DUF1330"/>
</dbReference>
<name>A0A5N0E9L5_9NOCA</name>
<feature type="domain" description="DUF1330" evidence="1">
    <location>
        <begin position="3"/>
        <end position="94"/>
    </location>
</feature>
<dbReference type="SUPFAM" id="SSF54909">
    <property type="entry name" value="Dimeric alpha+beta barrel"/>
    <property type="match status" value="1"/>
</dbReference>
<comment type="caution">
    <text evidence="2">The sequence shown here is derived from an EMBL/GenBank/DDBJ whole genome shotgun (WGS) entry which is preliminary data.</text>
</comment>
<reference evidence="2 3" key="1">
    <citation type="submission" date="2019-09" db="EMBL/GenBank/DDBJ databases">
        <authorList>
            <person name="Wang X."/>
        </authorList>
    </citation>
    <scope>NUCLEOTIDE SEQUENCE [LARGE SCALE GENOMIC DNA]</scope>
    <source>
        <strain evidence="2 3">CICC 11023</strain>
    </source>
</reference>
<dbReference type="OrthoDB" id="9806380at2"/>
<dbReference type="PANTHER" id="PTHR41521:SF4">
    <property type="entry name" value="BLR0684 PROTEIN"/>
    <property type="match status" value="1"/>
</dbReference>
<accession>A0A5N0E9L5</accession>
<dbReference type="EMBL" id="VXLC01000022">
    <property type="protein sequence ID" value="KAA8884221.1"/>
    <property type="molecule type" value="Genomic_DNA"/>
</dbReference>
<evidence type="ECO:0000313" key="3">
    <source>
        <dbReference type="Proteomes" id="UP000323876"/>
    </source>
</evidence>
<proteinExistence type="predicted"/>
<protein>
    <submittedName>
        <fullName evidence="2">DUF1330 domain-containing protein</fullName>
    </submittedName>
</protein>
<organism evidence="2 3">
    <name type="scientific">Nocardia colli</name>
    <dbReference type="NCBI Taxonomy" id="2545717"/>
    <lineage>
        <taxon>Bacteria</taxon>
        <taxon>Bacillati</taxon>
        <taxon>Actinomycetota</taxon>
        <taxon>Actinomycetes</taxon>
        <taxon>Mycobacteriales</taxon>
        <taxon>Nocardiaceae</taxon>
        <taxon>Nocardia</taxon>
    </lineage>
</organism>
<dbReference type="Gene3D" id="3.30.70.100">
    <property type="match status" value="1"/>
</dbReference>
<dbReference type="AlphaFoldDB" id="A0A5N0E9L5"/>
<evidence type="ECO:0000313" key="2">
    <source>
        <dbReference type="EMBL" id="KAA8884221.1"/>
    </source>
</evidence>
<keyword evidence="3" id="KW-1185">Reference proteome</keyword>
<dbReference type="InterPro" id="IPR011008">
    <property type="entry name" value="Dimeric_a/b-barrel"/>
</dbReference>
<gene>
    <name evidence="2" type="ORF">F3087_35330</name>
</gene>
<sequence>MAAYALFDNIEVTDPAKLAAYAARVRDVVEKHGGRYLSVGGRVEVVEGDPTLTYPVLIEFPDLAAAHSWFDSPEYQELKALRRSGSVANASFFESGPSELVADRSQG</sequence>
<evidence type="ECO:0000259" key="1">
    <source>
        <dbReference type="Pfam" id="PF07045"/>
    </source>
</evidence>
<dbReference type="PANTHER" id="PTHR41521">
    <property type="match status" value="1"/>
</dbReference>
<dbReference type="Proteomes" id="UP000323876">
    <property type="component" value="Unassembled WGS sequence"/>
</dbReference>